<proteinExistence type="predicted"/>
<name>A0A0N7HWU0_9BACT</name>
<dbReference type="AlphaFoldDB" id="A0A0N7HWU0"/>
<dbReference type="Proteomes" id="UP000061382">
    <property type="component" value="Chromosome"/>
</dbReference>
<protein>
    <submittedName>
        <fullName evidence="1">Uncharacterized protein</fullName>
    </submittedName>
</protein>
<sequence length="81" mass="9195">MCFLFARIGGKHRHGEVWKKFTKKFSKAPASFPINIKKGDKQLVNKKGLTGAFQGEKRPCQSFLFLNSQRRLKLDELGKGA</sequence>
<dbReference type="STRING" id="512763.DC20_15965"/>
<evidence type="ECO:0000313" key="1">
    <source>
        <dbReference type="EMBL" id="ALJ00185.1"/>
    </source>
</evidence>
<organism evidence="1 2">
    <name type="scientific">Rufibacter tibetensis</name>
    <dbReference type="NCBI Taxonomy" id="512763"/>
    <lineage>
        <taxon>Bacteria</taxon>
        <taxon>Pseudomonadati</taxon>
        <taxon>Bacteroidota</taxon>
        <taxon>Cytophagia</taxon>
        <taxon>Cytophagales</taxon>
        <taxon>Hymenobacteraceae</taxon>
        <taxon>Rufibacter</taxon>
    </lineage>
</organism>
<reference evidence="1 2" key="1">
    <citation type="submission" date="2015-08" db="EMBL/GenBank/DDBJ databases">
        <title>Complete genome sequence of Rufibacter tibetensis strain 1351t, a radiation-resistant bacterium from tibet plateau.</title>
        <authorList>
            <person name="Dai J."/>
        </authorList>
    </citation>
    <scope>NUCLEOTIDE SEQUENCE [LARGE SCALE GENOMIC DNA]</scope>
    <source>
        <strain evidence="1 2">1351</strain>
    </source>
</reference>
<dbReference type="KEGG" id="rti:DC20_15965"/>
<accession>A0A0N7HWU0</accession>
<evidence type="ECO:0000313" key="2">
    <source>
        <dbReference type="Proteomes" id="UP000061382"/>
    </source>
</evidence>
<dbReference type="PATRIC" id="fig|512763.3.peg.3508"/>
<dbReference type="EMBL" id="CP012643">
    <property type="protein sequence ID" value="ALJ00185.1"/>
    <property type="molecule type" value="Genomic_DNA"/>
</dbReference>
<gene>
    <name evidence="1" type="ORF">DC20_15965</name>
</gene>
<keyword evidence="2" id="KW-1185">Reference proteome</keyword>